<evidence type="ECO:0000313" key="2">
    <source>
        <dbReference type="Proteomes" id="UP000324897"/>
    </source>
</evidence>
<feature type="non-terminal residue" evidence="1">
    <location>
        <position position="1"/>
    </location>
</feature>
<accession>A0A5J9SDV6</accession>
<sequence>MSTYLRQDHRADIPDVLGILMDCPRTLALIQEEGQMWSLAGARGLVRLPAAAGSSEQPP</sequence>
<proteinExistence type="predicted"/>
<organism evidence="1 2">
    <name type="scientific">Eragrostis curvula</name>
    <name type="common">weeping love grass</name>
    <dbReference type="NCBI Taxonomy" id="38414"/>
    <lineage>
        <taxon>Eukaryota</taxon>
        <taxon>Viridiplantae</taxon>
        <taxon>Streptophyta</taxon>
        <taxon>Embryophyta</taxon>
        <taxon>Tracheophyta</taxon>
        <taxon>Spermatophyta</taxon>
        <taxon>Magnoliopsida</taxon>
        <taxon>Liliopsida</taxon>
        <taxon>Poales</taxon>
        <taxon>Poaceae</taxon>
        <taxon>PACMAD clade</taxon>
        <taxon>Chloridoideae</taxon>
        <taxon>Eragrostideae</taxon>
        <taxon>Eragrostidinae</taxon>
        <taxon>Eragrostis</taxon>
    </lineage>
</organism>
<dbReference type="Gramene" id="TVT97470">
    <property type="protein sequence ID" value="TVT97470"/>
    <property type="gene ID" value="EJB05_57292"/>
</dbReference>
<dbReference type="Proteomes" id="UP000324897">
    <property type="component" value="Unassembled WGS sequence"/>
</dbReference>
<name>A0A5J9SDV6_9POAL</name>
<keyword evidence="2" id="KW-1185">Reference proteome</keyword>
<comment type="caution">
    <text evidence="1">The sequence shown here is derived from an EMBL/GenBank/DDBJ whole genome shotgun (WGS) entry which is preliminary data.</text>
</comment>
<evidence type="ECO:0000313" key="1">
    <source>
        <dbReference type="EMBL" id="TVT97470.1"/>
    </source>
</evidence>
<protein>
    <submittedName>
        <fullName evidence="1">Uncharacterized protein</fullName>
    </submittedName>
</protein>
<dbReference type="EMBL" id="RWGY01000999">
    <property type="protein sequence ID" value="TVT97470.1"/>
    <property type="molecule type" value="Genomic_DNA"/>
</dbReference>
<dbReference type="AlphaFoldDB" id="A0A5J9SDV6"/>
<gene>
    <name evidence="1" type="ORF">EJB05_57292</name>
</gene>
<reference evidence="1 2" key="1">
    <citation type="journal article" date="2019" name="Sci. Rep.">
        <title>A high-quality genome of Eragrostis curvula grass provides insights into Poaceae evolution and supports new strategies to enhance forage quality.</title>
        <authorList>
            <person name="Carballo J."/>
            <person name="Santos B.A.C.M."/>
            <person name="Zappacosta D."/>
            <person name="Garbus I."/>
            <person name="Selva J.P."/>
            <person name="Gallo C.A."/>
            <person name="Diaz A."/>
            <person name="Albertini E."/>
            <person name="Caccamo M."/>
            <person name="Echenique V."/>
        </authorList>
    </citation>
    <scope>NUCLEOTIDE SEQUENCE [LARGE SCALE GENOMIC DNA]</scope>
    <source>
        <strain evidence="2">cv. Victoria</strain>
        <tissue evidence="1">Leaf</tissue>
    </source>
</reference>